<sequence>MITARNILSFLVLVLFQVFILNNIDYSGYLNPYVYILFVMMLPVKVPRSTVLILAFLMGLCIDMFENSGGVHIAATVFLAYIRIPLLKVATQKRGEDFLSVKPNKLGLGNLIVYALLCILIHHFLLFLIESYSFRDIGTVLVRTMMSSIFTFVFVLLVQLWNFRKKDRI</sequence>
<feature type="transmembrane region" description="Helical" evidence="8">
    <location>
        <begin position="106"/>
        <end position="128"/>
    </location>
</feature>
<dbReference type="Proteomes" id="UP000005631">
    <property type="component" value="Chromosome"/>
</dbReference>
<keyword evidence="4 8" id="KW-0812">Transmembrane</keyword>
<dbReference type="GO" id="GO:0008360">
    <property type="term" value="P:regulation of cell shape"/>
    <property type="evidence" value="ECO:0007669"/>
    <property type="project" value="UniProtKB-KW"/>
</dbReference>
<keyword evidence="3" id="KW-1003">Cell membrane</keyword>
<evidence type="ECO:0000256" key="6">
    <source>
        <dbReference type="ARBA" id="ARBA00022989"/>
    </source>
</evidence>
<keyword evidence="6 8" id="KW-1133">Transmembrane helix</keyword>
<evidence type="ECO:0000256" key="2">
    <source>
        <dbReference type="ARBA" id="ARBA00007776"/>
    </source>
</evidence>
<evidence type="ECO:0000256" key="5">
    <source>
        <dbReference type="ARBA" id="ARBA00022960"/>
    </source>
</evidence>
<evidence type="ECO:0000256" key="1">
    <source>
        <dbReference type="ARBA" id="ARBA00004651"/>
    </source>
</evidence>
<evidence type="ECO:0000313" key="9">
    <source>
        <dbReference type="EMBL" id="AEV31111.1"/>
    </source>
</evidence>
<feature type="transmembrane region" description="Helical" evidence="8">
    <location>
        <begin position="69"/>
        <end position="86"/>
    </location>
</feature>
<proteinExistence type="inferred from homology"/>
<keyword evidence="5" id="KW-0133">Cell shape</keyword>
<evidence type="ECO:0000256" key="7">
    <source>
        <dbReference type="ARBA" id="ARBA00023136"/>
    </source>
</evidence>
<gene>
    <name evidence="9" type="ordered locus">Oweho_0089</name>
</gene>
<dbReference type="OrthoDB" id="1132160at2"/>
<reference evidence="9 10" key="1">
    <citation type="journal article" date="2012" name="Stand. Genomic Sci.">
        <title>Genome sequence of the orange-pigmented seawater bacterium Owenweeksia hongkongensis type strain (UST20020801(T)).</title>
        <authorList>
            <person name="Riedel T."/>
            <person name="Held B."/>
            <person name="Nolan M."/>
            <person name="Lucas S."/>
            <person name="Lapidus A."/>
            <person name="Tice H."/>
            <person name="Del Rio T.G."/>
            <person name="Cheng J.F."/>
            <person name="Han C."/>
            <person name="Tapia R."/>
            <person name="Goodwin L.A."/>
            <person name="Pitluck S."/>
            <person name="Liolios K."/>
            <person name="Mavromatis K."/>
            <person name="Pagani I."/>
            <person name="Ivanova N."/>
            <person name="Mikhailova N."/>
            <person name="Pati A."/>
            <person name="Chen A."/>
            <person name="Palaniappan K."/>
            <person name="Rohde M."/>
            <person name="Tindall B.J."/>
            <person name="Detter J.C."/>
            <person name="Goker M."/>
            <person name="Woyke T."/>
            <person name="Bristow J."/>
            <person name="Eisen J.A."/>
            <person name="Markowitz V."/>
            <person name="Hugenholtz P."/>
            <person name="Klenk H.P."/>
            <person name="Kyrpides N.C."/>
        </authorList>
    </citation>
    <scope>NUCLEOTIDE SEQUENCE</scope>
    <source>
        <strain evidence="10">DSM 17368 / JCM 12287 / NRRL B-23963</strain>
    </source>
</reference>
<evidence type="ECO:0000256" key="4">
    <source>
        <dbReference type="ARBA" id="ARBA00022692"/>
    </source>
</evidence>
<dbReference type="HOGENOM" id="CLU_125324_2_0_10"/>
<feature type="transmembrane region" description="Helical" evidence="8">
    <location>
        <begin position="140"/>
        <end position="161"/>
    </location>
</feature>
<evidence type="ECO:0000256" key="3">
    <source>
        <dbReference type="ARBA" id="ARBA00022475"/>
    </source>
</evidence>
<dbReference type="AlphaFoldDB" id="G8R5W3"/>
<evidence type="ECO:0000256" key="8">
    <source>
        <dbReference type="SAM" id="Phobius"/>
    </source>
</evidence>
<dbReference type="GO" id="GO:0005886">
    <property type="term" value="C:plasma membrane"/>
    <property type="evidence" value="ECO:0007669"/>
    <property type="project" value="UniProtKB-SubCell"/>
</dbReference>
<comment type="subcellular location">
    <subcellularLocation>
        <location evidence="1">Cell membrane</location>
        <topology evidence="1">Multi-pass membrane protein</topology>
    </subcellularLocation>
</comment>
<accession>G8R5W3</accession>
<dbReference type="InterPro" id="IPR007227">
    <property type="entry name" value="Cell_shape_determining_MreD"/>
</dbReference>
<keyword evidence="7 8" id="KW-0472">Membrane</keyword>
<organism evidence="9 10">
    <name type="scientific">Owenweeksia hongkongensis (strain DSM 17368 / CIP 108786 / JCM 12287 / NRRL B-23963 / UST20020801)</name>
    <dbReference type="NCBI Taxonomy" id="926562"/>
    <lineage>
        <taxon>Bacteria</taxon>
        <taxon>Pseudomonadati</taxon>
        <taxon>Bacteroidota</taxon>
        <taxon>Flavobacteriia</taxon>
        <taxon>Flavobacteriales</taxon>
        <taxon>Owenweeksiaceae</taxon>
        <taxon>Owenweeksia</taxon>
    </lineage>
</organism>
<name>G8R5W3_OWEHD</name>
<dbReference type="RefSeq" id="WP_014200472.1">
    <property type="nucleotide sequence ID" value="NC_016599.1"/>
</dbReference>
<dbReference type="KEGG" id="oho:Oweho_0089"/>
<evidence type="ECO:0000313" key="10">
    <source>
        <dbReference type="Proteomes" id="UP000005631"/>
    </source>
</evidence>
<comment type="similarity">
    <text evidence="2">Belongs to the MreD family.</text>
</comment>
<dbReference type="EMBL" id="CP003156">
    <property type="protein sequence ID" value="AEV31111.1"/>
    <property type="molecule type" value="Genomic_DNA"/>
</dbReference>
<dbReference type="NCBIfam" id="TIGR03426">
    <property type="entry name" value="shape_MreD"/>
    <property type="match status" value="1"/>
</dbReference>
<protein>
    <submittedName>
        <fullName evidence="9">Rod shape-determining protein MreD</fullName>
    </submittedName>
</protein>
<dbReference type="eggNOG" id="ENOG50315DF">
    <property type="taxonomic scope" value="Bacteria"/>
</dbReference>
<dbReference type="STRING" id="926562.Oweho_0089"/>
<keyword evidence="10" id="KW-1185">Reference proteome</keyword>